<protein>
    <submittedName>
        <fullName evidence="2">Enterochelin esterase-like enzyme</fullName>
    </submittedName>
</protein>
<reference evidence="2 3" key="1">
    <citation type="submission" date="2023-07" db="EMBL/GenBank/DDBJ databases">
        <title>Genomic Encyclopedia of Type Strains, Phase IV (KMG-IV): sequencing the most valuable type-strain genomes for metagenomic binning, comparative biology and taxonomic classification.</title>
        <authorList>
            <person name="Goeker M."/>
        </authorList>
    </citation>
    <scope>NUCLEOTIDE SEQUENCE [LARGE SCALE GENOMIC DNA]</scope>
    <source>
        <strain evidence="2 3">DSM 27848</strain>
    </source>
</reference>
<keyword evidence="3" id="KW-1185">Reference proteome</keyword>
<accession>A0ABU0D9T5</accession>
<feature type="signal peptide" evidence="1">
    <location>
        <begin position="1"/>
        <end position="24"/>
    </location>
</feature>
<dbReference type="Pfam" id="PF00756">
    <property type="entry name" value="Esterase"/>
    <property type="match status" value="1"/>
</dbReference>
<organism evidence="2 3">
    <name type="scientific">Lederbergia wuyishanensis</name>
    <dbReference type="NCBI Taxonomy" id="1347903"/>
    <lineage>
        <taxon>Bacteria</taxon>
        <taxon>Bacillati</taxon>
        <taxon>Bacillota</taxon>
        <taxon>Bacilli</taxon>
        <taxon>Bacillales</taxon>
        <taxon>Bacillaceae</taxon>
        <taxon>Lederbergia</taxon>
    </lineage>
</organism>
<dbReference type="RefSeq" id="WP_244682038.1">
    <property type="nucleotide sequence ID" value="NZ_JALIRM010000009.1"/>
</dbReference>
<dbReference type="InterPro" id="IPR000801">
    <property type="entry name" value="Esterase-like"/>
</dbReference>
<evidence type="ECO:0000256" key="1">
    <source>
        <dbReference type="SAM" id="SignalP"/>
    </source>
</evidence>
<dbReference type="Gene3D" id="3.40.50.1820">
    <property type="entry name" value="alpha/beta hydrolase"/>
    <property type="match status" value="1"/>
</dbReference>
<dbReference type="InterPro" id="IPR050583">
    <property type="entry name" value="Mycobacterial_A85_antigen"/>
</dbReference>
<dbReference type="InterPro" id="IPR029058">
    <property type="entry name" value="AB_hydrolase_fold"/>
</dbReference>
<sequence length="282" mass="31882">MKRCISLAVFLGLLVTIPFQSTSASSNIEPAPPGYDTYRDDIAHGEMETVTYYSGTVGTERKAMVYTPPGYSKKKKYNVLYLLHGIGGDEKEWYEQMNPHHILDNLYAENKLEPMIVVFPNGRAMKNDRPEGNIFDPEKIAAFETFEYDLLNDLIPAIESRYPVWKNRHHRALAGLSMGGGQALNFGLKHLDTFSYVGGFSSAPNTKSPEVLITNPQKVTQRLKVLWLSSGDADNLTPISENFHHYLTDKKIPHIWYLDEGGHVPSVWSSGLFHFSQLLFKK</sequence>
<evidence type="ECO:0000313" key="2">
    <source>
        <dbReference type="EMBL" id="MDQ0345184.1"/>
    </source>
</evidence>
<feature type="chain" id="PRO_5045449407" evidence="1">
    <location>
        <begin position="25"/>
        <end position="282"/>
    </location>
</feature>
<dbReference type="PANTHER" id="PTHR48098:SF1">
    <property type="entry name" value="DIACYLGLYCEROL ACYLTRANSFERASE_MYCOLYLTRANSFERASE AG85A"/>
    <property type="match status" value="1"/>
</dbReference>
<keyword evidence="1" id="KW-0732">Signal</keyword>
<gene>
    <name evidence="2" type="ORF">J2S14_004031</name>
</gene>
<dbReference type="Proteomes" id="UP001232343">
    <property type="component" value="Unassembled WGS sequence"/>
</dbReference>
<dbReference type="PANTHER" id="PTHR48098">
    <property type="entry name" value="ENTEROCHELIN ESTERASE-RELATED"/>
    <property type="match status" value="1"/>
</dbReference>
<dbReference type="SUPFAM" id="SSF53474">
    <property type="entry name" value="alpha/beta-Hydrolases"/>
    <property type="match status" value="1"/>
</dbReference>
<dbReference type="EMBL" id="JAUSUO010000014">
    <property type="protein sequence ID" value="MDQ0345184.1"/>
    <property type="molecule type" value="Genomic_DNA"/>
</dbReference>
<name>A0ABU0D9T5_9BACI</name>
<comment type="caution">
    <text evidence="2">The sequence shown here is derived from an EMBL/GenBank/DDBJ whole genome shotgun (WGS) entry which is preliminary data.</text>
</comment>
<proteinExistence type="predicted"/>
<evidence type="ECO:0000313" key="3">
    <source>
        <dbReference type="Proteomes" id="UP001232343"/>
    </source>
</evidence>